<protein>
    <recommendedName>
        <fullName evidence="4">DUF3575 domain-containing protein</fullName>
    </recommendedName>
</protein>
<reference evidence="2" key="2">
    <citation type="journal article" date="2021" name="PeerJ">
        <title>Extensive microbial diversity within the chicken gut microbiome revealed by metagenomics and culture.</title>
        <authorList>
            <person name="Gilroy R."/>
            <person name="Ravi A."/>
            <person name="Getino M."/>
            <person name="Pursley I."/>
            <person name="Horton D.L."/>
            <person name="Alikhan N.F."/>
            <person name="Baker D."/>
            <person name="Gharbi K."/>
            <person name="Hall N."/>
            <person name="Watson M."/>
            <person name="Adriaenssens E.M."/>
            <person name="Foster-Nyarko E."/>
            <person name="Jarju S."/>
            <person name="Secka A."/>
            <person name="Antonio M."/>
            <person name="Oren A."/>
            <person name="Chaudhuri R.R."/>
            <person name="La Ragione R."/>
            <person name="Hildebrand F."/>
            <person name="Pallen M.J."/>
        </authorList>
    </citation>
    <scope>NUCLEOTIDE SEQUENCE</scope>
    <source>
        <strain evidence="2">B3-2255</strain>
    </source>
</reference>
<feature type="signal peptide" evidence="1">
    <location>
        <begin position="1"/>
        <end position="25"/>
    </location>
</feature>
<evidence type="ECO:0000313" key="3">
    <source>
        <dbReference type="Proteomes" id="UP000823772"/>
    </source>
</evidence>
<comment type="caution">
    <text evidence="2">The sequence shown here is derived from an EMBL/GenBank/DDBJ whole genome shotgun (WGS) entry which is preliminary data.</text>
</comment>
<evidence type="ECO:0008006" key="4">
    <source>
        <dbReference type="Google" id="ProtNLM"/>
    </source>
</evidence>
<accession>A0A9D9NQI0</accession>
<keyword evidence="1" id="KW-0732">Signal</keyword>
<feature type="chain" id="PRO_5038671357" description="DUF3575 domain-containing protein" evidence="1">
    <location>
        <begin position="26"/>
        <end position="197"/>
    </location>
</feature>
<reference evidence="2" key="1">
    <citation type="submission" date="2020-10" db="EMBL/GenBank/DDBJ databases">
        <authorList>
            <person name="Gilroy R."/>
        </authorList>
    </citation>
    <scope>NUCLEOTIDE SEQUENCE</scope>
    <source>
        <strain evidence="2">B3-2255</strain>
    </source>
</reference>
<sequence length="197" mass="21509">MKRFVLILSFFIAASFLMSGQTVSAAEVSDGDARPSIVHGIGTEGDKVKYAGNVTAYINFIGVAVSTTHGVIFPSCDIYVGGNAEYSYNWGYRYTNLAAEGRWFYPRKGKVQGYIGLEAGVSVLLPGVKFDNSTGHDRNILASAEFFVRPALGMVVNFRKVSLDIGVKCGFSPYVMLYTDNGTFWHPIPAFGVGLWF</sequence>
<proteinExistence type="predicted"/>
<dbReference type="Proteomes" id="UP000823772">
    <property type="component" value="Unassembled WGS sequence"/>
</dbReference>
<dbReference type="EMBL" id="JADILY010000081">
    <property type="protein sequence ID" value="MBO8481683.1"/>
    <property type="molecule type" value="Genomic_DNA"/>
</dbReference>
<evidence type="ECO:0000256" key="1">
    <source>
        <dbReference type="SAM" id="SignalP"/>
    </source>
</evidence>
<dbReference type="AlphaFoldDB" id="A0A9D9NQI0"/>
<evidence type="ECO:0000313" key="2">
    <source>
        <dbReference type="EMBL" id="MBO8481683.1"/>
    </source>
</evidence>
<gene>
    <name evidence="2" type="ORF">IAC87_03950</name>
</gene>
<organism evidence="2 3">
    <name type="scientific">Candidatus Merdivivens faecigallinarum</name>
    <dbReference type="NCBI Taxonomy" id="2840871"/>
    <lineage>
        <taxon>Bacteria</taxon>
        <taxon>Pseudomonadati</taxon>
        <taxon>Bacteroidota</taxon>
        <taxon>Bacteroidia</taxon>
        <taxon>Bacteroidales</taxon>
        <taxon>Muribaculaceae</taxon>
        <taxon>Muribaculaceae incertae sedis</taxon>
        <taxon>Candidatus Merdivivens</taxon>
    </lineage>
</organism>
<name>A0A9D9NQI0_9BACT</name>